<dbReference type="Pfam" id="PF20283">
    <property type="entry name" value="CTD7"/>
    <property type="match status" value="1"/>
</dbReference>
<protein>
    <recommendedName>
        <fullName evidence="1">ABC-three component systems C-terminal domain-containing protein</fullName>
    </recommendedName>
</protein>
<reference evidence="2" key="1">
    <citation type="submission" date="2019-02" db="EMBL/GenBank/DDBJ databases">
        <authorList>
            <person name="Gruber-Vodicka R. H."/>
            <person name="Seah K. B. B."/>
        </authorList>
    </citation>
    <scope>NUCLEOTIDE SEQUENCE</scope>
    <source>
        <strain evidence="3">BECK_BY19</strain>
        <strain evidence="2">BECK_BY8</strain>
    </source>
</reference>
<organism evidence="2">
    <name type="scientific">Candidatus Kentrum sp. UNK</name>
    <dbReference type="NCBI Taxonomy" id="2126344"/>
    <lineage>
        <taxon>Bacteria</taxon>
        <taxon>Pseudomonadati</taxon>
        <taxon>Pseudomonadota</taxon>
        <taxon>Gammaproteobacteria</taxon>
        <taxon>Candidatus Kentrum</taxon>
    </lineage>
</organism>
<dbReference type="EMBL" id="CAADGD010000098">
    <property type="protein sequence ID" value="VFK72140.1"/>
    <property type="molecule type" value="Genomic_DNA"/>
</dbReference>
<accession>A0A451AKU4</accession>
<evidence type="ECO:0000313" key="2">
    <source>
        <dbReference type="EMBL" id="VFK66651.1"/>
    </source>
</evidence>
<evidence type="ECO:0000313" key="3">
    <source>
        <dbReference type="EMBL" id="VFK72140.1"/>
    </source>
</evidence>
<sequence length="331" mass="38096">MNDHSAVSSAVGYYYQGCYALVSLLDCDADNAIVSVERRDDLELAEDSIITLKQLKHKPGTISPVSLKSDDIWNTIGNWCQFVDEPDVYFHFVTTGIIKEGDPLEQLIVSGTDKHLSDDSVKFTADAMTSEAERVRSGREEAEKVGKAKKDLPYKKRWPGCHAYLDLNKPARLDLVRRIRVMPKQFLSADIQNEVEKRLQTTVQRTIRGQVAERLIEWWDREVAKSLLGQREAREIEKHELQAKCSELIAGFHEDRLPDDFSGITPPATIETPSNMARQIQWVEGGEHWIRRAKEARWRARGQRNRWLEESPTSVSKLGKFDRTLEEEWRY</sequence>
<name>A0A451AKU4_9GAMM</name>
<feature type="domain" description="ABC-three component systems C-terminal" evidence="1">
    <location>
        <begin position="277"/>
        <end position="330"/>
    </location>
</feature>
<dbReference type="EMBL" id="CAADFZ010000102">
    <property type="protein sequence ID" value="VFK66651.1"/>
    <property type="molecule type" value="Genomic_DNA"/>
</dbReference>
<proteinExistence type="predicted"/>
<dbReference type="AlphaFoldDB" id="A0A451AKU4"/>
<evidence type="ECO:0000259" key="1">
    <source>
        <dbReference type="Pfam" id="PF20283"/>
    </source>
</evidence>
<dbReference type="InterPro" id="IPR046913">
    <property type="entry name" value="ABC-3C_CTD7"/>
</dbReference>
<gene>
    <name evidence="2" type="ORF">BECKUNK1418G_GA0071005_11026</name>
    <name evidence="3" type="ORF">BECKUNK1418H_GA0071006_10986</name>
</gene>